<name>A0AAV2MJ36_KNICA</name>
<dbReference type="AlphaFoldDB" id="A0AAV2MJ36"/>
<evidence type="ECO:0000313" key="2">
    <source>
        <dbReference type="EMBL" id="CAL1613410.1"/>
    </source>
</evidence>
<reference evidence="2 3" key="1">
    <citation type="submission" date="2024-04" db="EMBL/GenBank/DDBJ databases">
        <authorList>
            <person name="Waldvogel A.-M."/>
            <person name="Schoenle A."/>
        </authorList>
    </citation>
    <scope>NUCLEOTIDE SEQUENCE [LARGE SCALE GENOMIC DNA]</scope>
</reference>
<proteinExistence type="predicted"/>
<feature type="region of interest" description="Disordered" evidence="1">
    <location>
        <begin position="56"/>
        <end position="81"/>
    </location>
</feature>
<dbReference type="EMBL" id="OZ035830">
    <property type="protein sequence ID" value="CAL1613410.1"/>
    <property type="molecule type" value="Genomic_DNA"/>
</dbReference>
<sequence>MAFRGLESCWTGDINVQCSVEHDLSRDAELKVKSQTALRNRPFYLRRWPVTHLDTQWTSDTPGHALDPPWTSDTPGPALDQ</sequence>
<evidence type="ECO:0000256" key="1">
    <source>
        <dbReference type="SAM" id="MobiDB-lite"/>
    </source>
</evidence>
<keyword evidence="3" id="KW-1185">Reference proteome</keyword>
<evidence type="ECO:0000313" key="3">
    <source>
        <dbReference type="Proteomes" id="UP001497482"/>
    </source>
</evidence>
<dbReference type="Proteomes" id="UP001497482">
    <property type="component" value="Chromosome 8"/>
</dbReference>
<protein>
    <submittedName>
        <fullName evidence="2">Uncharacterized protein</fullName>
    </submittedName>
</protein>
<organism evidence="2 3">
    <name type="scientific">Knipowitschia caucasica</name>
    <name type="common">Caucasian dwarf goby</name>
    <name type="synonym">Pomatoschistus caucasicus</name>
    <dbReference type="NCBI Taxonomy" id="637954"/>
    <lineage>
        <taxon>Eukaryota</taxon>
        <taxon>Metazoa</taxon>
        <taxon>Chordata</taxon>
        <taxon>Craniata</taxon>
        <taxon>Vertebrata</taxon>
        <taxon>Euteleostomi</taxon>
        <taxon>Actinopterygii</taxon>
        <taxon>Neopterygii</taxon>
        <taxon>Teleostei</taxon>
        <taxon>Neoteleostei</taxon>
        <taxon>Acanthomorphata</taxon>
        <taxon>Gobiaria</taxon>
        <taxon>Gobiiformes</taxon>
        <taxon>Gobioidei</taxon>
        <taxon>Gobiidae</taxon>
        <taxon>Gobiinae</taxon>
        <taxon>Knipowitschia</taxon>
    </lineage>
</organism>
<accession>A0AAV2MJ36</accession>
<gene>
    <name evidence="2" type="ORF">KC01_LOCUS39623</name>
</gene>